<sequence>MNDTQMSIYQNNPQDLATNYIYQWTGYSLLTYSFMAPDNQHYWVLIINPNDSISTYITIDAYIVKSFTITSPTRSI</sequence>
<dbReference type="EMBL" id="LAZR01058274">
    <property type="protein sequence ID" value="KKK70256.1"/>
    <property type="molecule type" value="Genomic_DNA"/>
</dbReference>
<organism evidence="1">
    <name type="scientific">marine sediment metagenome</name>
    <dbReference type="NCBI Taxonomy" id="412755"/>
    <lineage>
        <taxon>unclassified sequences</taxon>
        <taxon>metagenomes</taxon>
        <taxon>ecological metagenomes</taxon>
    </lineage>
</organism>
<comment type="caution">
    <text evidence="1">The sequence shown here is derived from an EMBL/GenBank/DDBJ whole genome shotgun (WGS) entry which is preliminary data.</text>
</comment>
<protein>
    <submittedName>
        <fullName evidence="1">Uncharacterized protein</fullName>
    </submittedName>
</protein>
<evidence type="ECO:0000313" key="1">
    <source>
        <dbReference type="EMBL" id="KKK70256.1"/>
    </source>
</evidence>
<reference evidence="1" key="1">
    <citation type="journal article" date="2015" name="Nature">
        <title>Complex archaea that bridge the gap between prokaryotes and eukaryotes.</title>
        <authorList>
            <person name="Spang A."/>
            <person name="Saw J.H."/>
            <person name="Jorgensen S.L."/>
            <person name="Zaremba-Niedzwiedzka K."/>
            <person name="Martijn J."/>
            <person name="Lind A.E."/>
            <person name="van Eijk R."/>
            <person name="Schleper C."/>
            <person name="Guy L."/>
            <person name="Ettema T.J."/>
        </authorList>
    </citation>
    <scope>NUCLEOTIDE SEQUENCE</scope>
</reference>
<name>A0A0F9ADF8_9ZZZZ</name>
<proteinExistence type="predicted"/>
<dbReference type="AlphaFoldDB" id="A0A0F9ADF8"/>
<accession>A0A0F9ADF8</accession>
<gene>
    <name evidence="1" type="ORF">LCGC14_2925830</name>
</gene>